<dbReference type="EMBL" id="AJWK01017461">
    <property type="status" value="NOT_ANNOTATED_CDS"/>
    <property type="molecule type" value="Genomic_DNA"/>
</dbReference>
<dbReference type="GO" id="GO:0045296">
    <property type="term" value="F:cadherin binding"/>
    <property type="evidence" value="ECO:0007669"/>
    <property type="project" value="TreeGrafter"/>
</dbReference>
<dbReference type="InterPro" id="IPR000233">
    <property type="entry name" value="Cadherin_Y-type_LIR"/>
</dbReference>
<keyword evidence="7" id="KW-1133">Transmembrane helix</keyword>
<evidence type="ECO:0000256" key="1">
    <source>
        <dbReference type="ARBA" id="ARBA00004167"/>
    </source>
</evidence>
<sequence length="683" mass="77007">VTVADNRKPAFRDCKGYAPSVKEEQAPGTFVLKVEADDPDEKDIIEYSFVTAASERPKFRIDSKTGVIVTSYTFDRDEPIREKEVYVTVRATDNGRPPLDDVCTFKVTIEDINDNPPVFDKAKYEESMSEDIQVNRVVMRISASDFDDGDNSIVKPIDRKPGQYYSMNVRAYNIINDQPQDAQIEVKIRVIESNKKPPTFINPPTEPIYLNENFSDYSKSLVVLKAQSNVPDKPEVIFELITGRTEQTNSKKTFVFTQGEDDVSITLGKALDYEAITDYTLTMSVKNTYDLVAEHLIKIKVKDVNDNIPYFTEVTTGTISENEPPGTPVMQVRAFDMDGTSANNIVSFELADNTDIFAIDSSTGNITALTTFDREERDFYNVKVIATDNSPSSLYNTGQHNMGQQVFRIEIADKNDHRPHFTRDEYISDKVAEDANINFLVIEVTAEDADAASQITYTIFIKYFIVKSEQQHLLAIDNDGCLRLIQPLDRDEPNGHKNWQVIVAAVDENREENRQPGNIVTLKAKDYDEPHNGPPFHYEIDQNAPEDIKRKFGITGDILIAMDIFDREEQKEYMIPILISDSGEPTMRNPYKESLQQREALNEVPDIGGFLVGKKDSCDKDNDAHPVDDVRYYAYEGDGNSTGSLSSLASCTDDGDLKFDYLSNFGPRFRKLADIDNAVCTAA</sequence>
<dbReference type="PANTHER" id="PTHR24027:SF422">
    <property type="entry name" value="CADHERIN DOMAIN-CONTAINING PROTEIN"/>
    <property type="match status" value="1"/>
</dbReference>
<dbReference type="GO" id="GO:0005912">
    <property type="term" value="C:adherens junction"/>
    <property type="evidence" value="ECO:0007669"/>
    <property type="project" value="TreeGrafter"/>
</dbReference>
<keyword evidence="15" id="KW-1185">Reference proteome</keyword>
<evidence type="ECO:0000256" key="6">
    <source>
        <dbReference type="ARBA" id="ARBA00022837"/>
    </source>
</evidence>
<evidence type="ECO:0000256" key="11">
    <source>
        <dbReference type="RuleBase" id="RU003318"/>
    </source>
</evidence>
<dbReference type="SUPFAM" id="SSF49313">
    <property type="entry name" value="Cadherin-like"/>
    <property type="match status" value="6"/>
</dbReference>
<evidence type="ECO:0000313" key="14">
    <source>
        <dbReference type="EnsemblMetazoa" id="LLOJ005518-PA"/>
    </source>
</evidence>
<accession>A0A1B0CLN1</accession>
<dbReference type="InterPro" id="IPR002126">
    <property type="entry name" value="Cadherin-like_dom"/>
</dbReference>
<keyword evidence="6 10" id="KW-0106">Calcium</keyword>
<keyword evidence="4" id="KW-0732">Signal</keyword>
<dbReference type="InterPro" id="IPR039808">
    <property type="entry name" value="Cadherin"/>
</dbReference>
<keyword evidence="2" id="KW-0245">EGF-like domain</keyword>
<feature type="domain" description="Cadherin" evidence="13">
    <location>
        <begin position="536"/>
        <end position="607"/>
    </location>
</feature>
<dbReference type="Gene3D" id="2.60.40.60">
    <property type="entry name" value="Cadherins"/>
    <property type="match status" value="6"/>
</dbReference>
<keyword evidence="5" id="KW-0677">Repeat</keyword>
<dbReference type="Pfam" id="PF01049">
    <property type="entry name" value="CADH_Y-type_LIR"/>
    <property type="match status" value="1"/>
</dbReference>
<evidence type="ECO:0000259" key="13">
    <source>
        <dbReference type="PROSITE" id="PS50268"/>
    </source>
</evidence>
<dbReference type="FunFam" id="2.60.40.60:FF:000280">
    <property type="entry name" value="AGAP007203-PA-like protein"/>
    <property type="match status" value="1"/>
</dbReference>
<dbReference type="SMART" id="SM00112">
    <property type="entry name" value="CA"/>
    <property type="match status" value="6"/>
</dbReference>
<feature type="domain" description="Cadherin" evidence="13">
    <location>
        <begin position="20"/>
        <end position="119"/>
    </location>
</feature>
<dbReference type="VEuPathDB" id="VectorBase:LLOJ005518"/>
<dbReference type="FunFam" id="2.60.40.60:FF:000058">
    <property type="entry name" value="FAT atypical cadherin 3"/>
    <property type="match status" value="1"/>
</dbReference>
<dbReference type="PANTHER" id="PTHR24027">
    <property type="entry name" value="CADHERIN-23"/>
    <property type="match status" value="1"/>
</dbReference>
<evidence type="ECO:0000256" key="4">
    <source>
        <dbReference type="ARBA" id="ARBA00022729"/>
    </source>
</evidence>
<evidence type="ECO:0000256" key="8">
    <source>
        <dbReference type="ARBA" id="ARBA00023136"/>
    </source>
</evidence>
<organism evidence="14 15">
    <name type="scientific">Lutzomyia longipalpis</name>
    <name type="common">Sand fly</name>
    <dbReference type="NCBI Taxonomy" id="7200"/>
    <lineage>
        <taxon>Eukaryota</taxon>
        <taxon>Metazoa</taxon>
        <taxon>Ecdysozoa</taxon>
        <taxon>Arthropoda</taxon>
        <taxon>Hexapoda</taxon>
        <taxon>Insecta</taxon>
        <taxon>Pterygota</taxon>
        <taxon>Neoptera</taxon>
        <taxon>Endopterygota</taxon>
        <taxon>Diptera</taxon>
        <taxon>Nematocera</taxon>
        <taxon>Psychodoidea</taxon>
        <taxon>Psychodidae</taxon>
        <taxon>Lutzomyia</taxon>
        <taxon>Lutzomyia</taxon>
    </lineage>
</organism>
<evidence type="ECO:0000256" key="12">
    <source>
        <dbReference type="RuleBase" id="RU004357"/>
    </source>
</evidence>
<keyword evidence="11" id="KW-0130">Cell adhesion</keyword>
<dbReference type="GO" id="GO:0016477">
    <property type="term" value="P:cell migration"/>
    <property type="evidence" value="ECO:0007669"/>
    <property type="project" value="TreeGrafter"/>
</dbReference>
<evidence type="ECO:0000256" key="3">
    <source>
        <dbReference type="ARBA" id="ARBA00022692"/>
    </source>
</evidence>
<dbReference type="GO" id="GO:0008013">
    <property type="term" value="F:beta-catenin binding"/>
    <property type="evidence" value="ECO:0007669"/>
    <property type="project" value="TreeGrafter"/>
</dbReference>
<dbReference type="GO" id="GO:0034332">
    <property type="term" value="P:adherens junction organization"/>
    <property type="evidence" value="ECO:0007669"/>
    <property type="project" value="TreeGrafter"/>
</dbReference>
<feature type="domain" description="Cadherin" evidence="13">
    <location>
        <begin position="311"/>
        <end position="421"/>
    </location>
</feature>
<dbReference type="GO" id="GO:0016342">
    <property type="term" value="C:catenin complex"/>
    <property type="evidence" value="ECO:0007669"/>
    <property type="project" value="TreeGrafter"/>
</dbReference>
<dbReference type="EnsemblMetazoa" id="LLOJ005518-RA">
    <property type="protein sequence ID" value="LLOJ005518-PA"/>
    <property type="gene ID" value="LLOJ005518"/>
</dbReference>
<dbReference type="GO" id="GO:0007043">
    <property type="term" value="P:cell-cell junction assembly"/>
    <property type="evidence" value="ECO:0007669"/>
    <property type="project" value="TreeGrafter"/>
</dbReference>
<dbReference type="InterPro" id="IPR020894">
    <property type="entry name" value="Cadherin_CS"/>
</dbReference>
<dbReference type="GO" id="GO:0005509">
    <property type="term" value="F:calcium ion binding"/>
    <property type="evidence" value="ECO:0007669"/>
    <property type="project" value="UniProtKB-UniRule"/>
</dbReference>
<keyword evidence="3 11" id="KW-0812">Transmembrane</keyword>
<comment type="subcellular location">
    <subcellularLocation>
        <location evidence="11">Cell membrane</location>
        <topology evidence="11">Single-pass type I membrane protein</topology>
    </subcellularLocation>
    <subcellularLocation>
        <location evidence="1">Membrane</location>
        <topology evidence="1">Single-pass membrane protein</topology>
    </subcellularLocation>
</comment>
<dbReference type="CDD" id="cd11304">
    <property type="entry name" value="Cadherin_repeat"/>
    <property type="match status" value="6"/>
</dbReference>
<dbReference type="EMBL" id="AJWK01017460">
    <property type="status" value="NOT_ANNOTATED_CDS"/>
    <property type="molecule type" value="Genomic_DNA"/>
</dbReference>
<evidence type="ECO:0000313" key="15">
    <source>
        <dbReference type="Proteomes" id="UP000092461"/>
    </source>
</evidence>
<dbReference type="Pfam" id="PF00028">
    <property type="entry name" value="Cadherin"/>
    <property type="match status" value="3"/>
</dbReference>
<keyword evidence="8" id="KW-0472">Membrane</keyword>
<dbReference type="GO" id="GO:0009887">
    <property type="term" value="P:animal organ morphogenesis"/>
    <property type="evidence" value="ECO:0007669"/>
    <property type="project" value="UniProtKB-ARBA"/>
</dbReference>
<dbReference type="InterPro" id="IPR027397">
    <property type="entry name" value="Catenin-bd_sf"/>
</dbReference>
<evidence type="ECO:0000256" key="5">
    <source>
        <dbReference type="ARBA" id="ARBA00022737"/>
    </source>
</evidence>
<dbReference type="FunFam" id="2.60.40.60:FF:000298">
    <property type="entry name" value="DE-cadherin"/>
    <property type="match status" value="1"/>
</dbReference>
<dbReference type="GO" id="GO:0000902">
    <property type="term" value="P:cell morphogenesis"/>
    <property type="evidence" value="ECO:0007669"/>
    <property type="project" value="TreeGrafter"/>
</dbReference>
<dbReference type="GO" id="GO:0007156">
    <property type="term" value="P:homophilic cell adhesion via plasma membrane adhesion molecules"/>
    <property type="evidence" value="ECO:0007669"/>
    <property type="project" value="InterPro"/>
</dbReference>
<name>A0A1B0CLN1_LUTLO</name>
<dbReference type="VEuPathDB" id="VectorBase:LLONM1_006452"/>
<dbReference type="Proteomes" id="UP000092461">
    <property type="component" value="Unassembled WGS sequence"/>
</dbReference>
<comment type="function">
    <text evidence="12">Cadherins are calcium-dependent cell adhesion proteins.</text>
</comment>
<evidence type="ECO:0000256" key="10">
    <source>
        <dbReference type="PROSITE-ProRule" id="PRU00043"/>
    </source>
</evidence>
<dbReference type="PRINTS" id="PR00205">
    <property type="entry name" value="CADHERIN"/>
</dbReference>
<proteinExistence type="predicted"/>
<feature type="domain" description="Cadherin" evidence="13">
    <location>
        <begin position="140"/>
        <end position="200"/>
    </location>
</feature>
<evidence type="ECO:0000256" key="7">
    <source>
        <dbReference type="ARBA" id="ARBA00022989"/>
    </source>
</evidence>
<dbReference type="GO" id="GO:0016339">
    <property type="term" value="P:calcium-dependent cell-cell adhesion via plasma membrane cell adhesion molecules"/>
    <property type="evidence" value="ECO:0007669"/>
    <property type="project" value="TreeGrafter"/>
</dbReference>
<evidence type="ECO:0000256" key="9">
    <source>
        <dbReference type="ARBA" id="ARBA00023157"/>
    </source>
</evidence>
<feature type="domain" description="Cadherin" evidence="13">
    <location>
        <begin position="431"/>
        <end position="536"/>
    </location>
</feature>
<evidence type="ECO:0000256" key="2">
    <source>
        <dbReference type="ARBA" id="ARBA00022536"/>
    </source>
</evidence>
<reference evidence="14" key="1">
    <citation type="submission" date="2020-05" db="UniProtKB">
        <authorList>
            <consortium name="EnsemblMetazoa"/>
        </authorList>
    </citation>
    <scope>IDENTIFICATION</scope>
    <source>
        <strain evidence="14">Jacobina</strain>
    </source>
</reference>
<dbReference type="EMBL" id="AJWK01017458">
    <property type="status" value="NOT_ANNOTATED_CDS"/>
    <property type="molecule type" value="Genomic_DNA"/>
</dbReference>
<keyword evidence="9" id="KW-1015">Disulfide bond</keyword>
<dbReference type="EMBL" id="AJWK01017459">
    <property type="status" value="NOT_ANNOTATED_CDS"/>
    <property type="molecule type" value="Genomic_DNA"/>
</dbReference>
<dbReference type="InterPro" id="IPR015919">
    <property type="entry name" value="Cadherin-like_sf"/>
</dbReference>
<dbReference type="PROSITE" id="PS50268">
    <property type="entry name" value="CADHERIN_2"/>
    <property type="match status" value="6"/>
</dbReference>
<dbReference type="PROSITE" id="PS00232">
    <property type="entry name" value="CADHERIN_1"/>
    <property type="match status" value="2"/>
</dbReference>
<dbReference type="GO" id="GO:0044331">
    <property type="term" value="P:cell-cell adhesion mediated by cadherin"/>
    <property type="evidence" value="ECO:0007669"/>
    <property type="project" value="TreeGrafter"/>
</dbReference>
<feature type="domain" description="Cadherin" evidence="13">
    <location>
        <begin position="202"/>
        <end position="311"/>
    </location>
</feature>
<dbReference type="FunFam" id="4.10.900.10:FF:000012">
    <property type="entry name" value="Putative DE-cadherin"/>
    <property type="match status" value="1"/>
</dbReference>
<dbReference type="AlphaFoldDB" id="A0A1B0CLN1"/>
<protein>
    <recommendedName>
        <fullName evidence="13">Cadherin domain-containing protein</fullName>
    </recommendedName>
</protein>
<dbReference type="Gene3D" id="4.10.900.10">
    <property type="entry name" value="TCF3-CBD (Catenin binding domain)"/>
    <property type="match status" value="1"/>
</dbReference>